<dbReference type="Proteomes" id="UP000824081">
    <property type="component" value="Unassembled WGS sequence"/>
</dbReference>
<reference evidence="2" key="1">
    <citation type="submission" date="2020-10" db="EMBL/GenBank/DDBJ databases">
        <authorList>
            <person name="Gilroy R."/>
        </authorList>
    </citation>
    <scope>NUCLEOTIDE SEQUENCE</scope>
    <source>
        <strain evidence="2">11687</strain>
    </source>
</reference>
<name>A0A9D1SGB1_9FIRM</name>
<dbReference type="Pfam" id="PF01863">
    <property type="entry name" value="YgjP-like"/>
    <property type="match status" value="1"/>
</dbReference>
<feature type="domain" description="YgjP-like metallopeptidase" evidence="1">
    <location>
        <begin position="13"/>
        <end position="212"/>
    </location>
</feature>
<evidence type="ECO:0000313" key="2">
    <source>
        <dbReference type="EMBL" id="HIU58955.1"/>
    </source>
</evidence>
<gene>
    <name evidence="2" type="ORF">IAC57_02525</name>
</gene>
<dbReference type="PANTHER" id="PTHR30399">
    <property type="entry name" value="UNCHARACTERIZED PROTEIN YGJP"/>
    <property type="match status" value="1"/>
</dbReference>
<dbReference type="AlphaFoldDB" id="A0A9D1SGB1"/>
<dbReference type="CDD" id="cd07344">
    <property type="entry name" value="M48_yhfN_like"/>
    <property type="match status" value="1"/>
</dbReference>
<dbReference type="Gene3D" id="3.30.2010.10">
    <property type="entry name" value="Metalloproteases ('zincins'), catalytic domain"/>
    <property type="match status" value="1"/>
</dbReference>
<dbReference type="InterPro" id="IPR053136">
    <property type="entry name" value="UTP_pyrophosphatase-like"/>
</dbReference>
<dbReference type="InterPro" id="IPR002725">
    <property type="entry name" value="YgjP-like_metallopeptidase"/>
</dbReference>
<organism evidence="2 3">
    <name type="scientific">Candidatus Scatosoma pullistercoris</name>
    <dbReference type="NCBI Taxonomy" id="2840934"/>
    <lineage>
        <taxon>Bacteria</taxon>
        <taxon>Bacillati</taxon>
        <taxon>Bacillota</taxon>
        <taxon>Clostridia</taxon>
        <taxon>Candidatus Scatosoma</taxon>
    </lineage>
</organism>
<evidence type="ECO:0000313" key="3">
    <source>
        <dbReference type="Proteomes" id="UP000824081"/>
    </source>
</evidence>
<dbReference type="EMBL" id="DVMZ01000068">
    <property type="protein sequence ID" value="HIU58955.1"/>
    <property type="molecule type" value="Genomic_DNA"/>
</dbReference>
<sequence>MIQPDEIIRSRRRTLSVSVDVFGRVIVRAPLRCGEERIFAFLREKEGWIARRKSEAEASSVRLPSGNLDGYAFLLLGRECIIRLYGGANIRFSEGTGEIFLPASDPEKRLTNWLKRNAKRIFSGIAARRAAEMGASYPSLSVTSARTRWGSCSYNNALHFSFRLLYAPPAVIDYVVVHELAHTFHRNHSRQFWATVERFVPDYRKKRDWLKEKSILMQIF</sequence>
<dbReference type="PANTHER" id="PTHR30399:SF1">
    <property type="entry name" value="UTP PYROPHOSPHATASE"/>
    <property type="match status" value="1"/>
</dbReference>
<evidence type="ECO:0000259" key="1">
    <source>
        <dbReference type="Pfam" id="PF01863"/>
    </source>
</evidence>
<comment type="caution">
    <text evidence="2">The sequence shown here is derived from an EMBL/GenBank/DDBJ whole genome shotgun (WGS) entry which is preliminary data.</text>
</comment>
<accession>A0A9D1SGB1</accession>
<reference evidence="2" key="2">
    <citation type="journal article" date="2021" name="PeerJ">
        <title>Extensive microbial diversity within the chicken gut microbiome revealed by metagenomics and culture.</title>
        <authorList>
            <person name="Gilroy R."/>
            <person name="Ravi A."/>
            <person name="Getino M."/>
            <person name="Pursley I."/>
            <person name="Horton D.L."/>
            <person name="Alikhan N.F."/>
            <person name="Baker D."/>
            <person name="Gharbi K."/>
            <person name="Hall N."/>
            <person name="Watson M."/>
            <person name="Adriaenssens E.M."/>
            <person name="Foster-Nyarko E."/>
            <person name="Jarju S."/>
            <person name="Secka A."/>
            <person name="Antonio M."/>
            <person name="Oren A."/>
            <person name="Chaudhuri R.R."/>
            <person name="La Ragione R."/>
            <person name="Hildebrand F."/>
            <person name="Pallen M.J."/>
        </authorList>
    </citation>
    <scope>NUCLEOTIDE SEQUENCE</scope>
    <source>
        <strain evidence="2">11687</strain>
    </source>
</reference>
<protein>
    <submittedName>
        <fullName evidence="2">M48 family metallopeptidase</fullName>
    </submittedName>
</protein>
<proteinExistence type="predicted"/>